<dbReference type="Pfam" id="PF03352">
    <property type="entry name" value="Adenine_glyco"/>
    <property type="match status" value="1"/>
</dbReference>
<comment type="caution">
    <text evidence="1">The sequence shown here is derived from an EMBL/GenBank/DDBJ whole genome shotgun (WGS) entry which is preliminary data.</text>
</comment>
<dbReference type="GO" id="GO:0008725">
    <property type="term" value="F:DNA-3-methyladenine glycosylase activity"/>
    <property type="evidence" value="ECO:0007669"/>
    <property type="project" value="InterPro"/>
</dbReference>
<dbReference type="Gene3D" id="1.10.340.30">
    <property type="entry name" value="Hypothetical protein, domain 2"/>
    <property type="match status" value="1"/>
</dbReference>
<keyword evidence="2" id="KW-1185">Reference proteome</keyword>
<organism evidence="1 2">
    <name type="scientific">Pseudidiomarina halophila</name>
    <dbReference type="NCBI Taxonomy" id="1449799"/>
    <lineage>
        <taxon>Bacteria</taxon>
        <taxon>Pseudomonadati</taxon>
        <taxon>Pseudomonadota</taxon>
        <taxon>Gammaproteobacteria</taxon>
        <taxon>Alteromonadales</taxon>
        <taxon>Idiomarinaceae</taxon>
        <taxon>Pseudidiomarina</taxon>
    </lineage>
</organism>
<dbReference type="OrthoDB" id="9795156at2"/>
<reference evidence="2" key="1">
    <citation type="journal article" date="2018" name="Front. Microbiol.">
        <title>Genome-Based Analysis Reveals the Taxonomy and Diversity of the Family Idiomarinaceae.</title>
        <authorList>
            <person name="Liu Y."/>
            <person name="Lai Q."/>
            <person name="Shao Z."/>
        </authorList>
    </citation>
    <scope>NUCLEOTIDE SEQUENCE [LARGE SCALE GENOMIC DNA]</scope>
    <source>
        <strain evidence="2">BH195</strain>
    </source>
</reference>
<dbReference type="SUPFAM" id="SSF48150">
    <property type="entry name" value="DNA-glycosylase"/>
    <property type="match status" value="1"/>
</dbReference>
<dbReference type="GO" id="GO:0006284">
    <property type="term" value="P:base-excision repair"/>
    <property type="evidence" value="ECO:0007669"/>
    <property type="project" value="InterPro"/>
</dbReference>
<dbReference type="Proteomes" id="UP000287198">
    <property type="component" value="Unassembled WGS sequence"/>
</dbReference>
<evidence type="ECO:0000313" key="1">
    <source>
        <dbReference type="EMBL" id="RUO52057.1"/>
    </source>
</evidence>
<dbReference type="InterPro" id="IPR011257">
    <property type="entry name" value="DNA_glycosylase"/>
</dbReference>
<name>A0A432XTK0_9GAMM</name>
<dbReference type="PANTHER" id="PTHR30037:SF3">
    <property type="entry name" value="BLR0857 PROTEIN"/>
    <property type="match status" value="1"/>
</dbReference>
<protein>
    <submittedName>
        <fullName evidence="1">3-methyladenine DNA glycosylase</fullName>
    </submittedName>
</protein>
<dbReference type="InterPro" id="IPR052891">
    <property type="entry name" value="DNA-3mA_glycosylase"/>
</dbReference>
<proteinExistence type="predicted"/>
<dbReference type="EMBL" id="PIPW01000003">
    <property type="protein sequence ID" value="RUO52057.1"/>
    <property type="molecule type" value="Genomic_DNA"/>
</dbReference>
<evidence type="ECO:0000313" key="2">
    <source>
        <dbReference type="Proteomes" id="UP000287198"/>
    </source>
</evidence>
<dbReference type="AlphaFoldDB" id="A0A432XTK0"/>
<dbReference type="RefSeq" id="WP_126764158.1">
    <property type="nucleotide sequence ID" value="NZ_JBHLTZ010000010.1"/>
</dbReference>
<gene>
    <name evidence="1" type="ORF">CWI69_10485</name>
</gene>
<sequence length="231" mass="26514">MKFSYFQERAIARKGKAEVNARLPKVVEREELTERDDAYYLAEITRGIFRAGFVWRIIDNKWKDFEQAFSGFVPLYWQQVPPERLEQLADDARIVRNWQKIETVPRNARMIVEAAEEHGSFGQFLASWPSSDQAGLLDYFKVNGARLAGATAQHFLRRVGWDGFVLSTDVVTALKNHNLMDASPTSKRGLRQAQQAFNQWHEDTGLPYSHLSRIVSMSVDAAAPERKPKRT</sequence>
<dbReference type="PANTHER" id="PTHR30037">
    <property type="entry name" value="DNA-3-METHYLADENINE GLYCOSYLASE 1"/>
    <property type="match status" value="1"/>
</dbReference>
<accession>A0A432XTK0</accession>
<dbReference type="InterPro" id="IPR005019">
    <property type="entry name" value="Adenine_glyco"/>
</dbReference>